<keyword evidence="3" id="KW-1185">Reference proteome</keyword>
<protein>
    <submittedName>
        <fullName evidence="2">Uncharacterized protein</fullName>
    </submittedName>
</protein>
<sequence length="515" mass="58859">MGPLSKYGKKNTAVVGGRIHPVHDDLGYYDVRTTRRLKRRRPTESLNPNASNEDNVNKKKTVRRNLVLNEEEEVEGGDEEIFVDNDYEMFLSKLGHSGWGNVCSISDSEDNAVERLENGADYSDPHYKMFLESLRVDGNSYALEIPLSSEMSLVIKYEKDVGSSNAHRLRNLDALEHLLGGGNMKDDKTLWDSSKRDRADESCQDHFNYLTKDDDAGVSNREKNLSGVSKRGKLETQHKLRDSGLLMREKPVRGVSKNARMESQENLPVSGQFNCEKTLRGISKKDRMEDNFRGTEKESPLNMRNNEKEAENFHKKPTQKDDHFVEESYQVYLNSLKKGVDPTFVKQEIEIEDDENSSDSDLIVISEDPFIHGNHTPFVTSKFKEAPIDLDGDIGHGSQGKGDHSQFREKLMDVLTKEFDQKEYEELLKEINAERTKEGFRRLRGREIAYSIGSCAPSYIDLNNDLKMMIDSYKTNPHKVLVLLRGFFFWLKNITLGGVFQPWKDPSCSELLSQP</sequence>
<gene>
    <name evidence="2" type="ORF">HS088_TW15G00987</name>
</gene>
<dbReference type="EMBL" id="JAAARO010000015">
    <property type="protein sequence ID" value="KAF5735480.1"/>
    <property type="molecule type" value="Genomic_DNA"/>
</dbReference>
<evidence type="ECO:0000256" key="1">
    <source>
        <dbReference type="SAM" id="MobiDB-lite"/>
    </source>
</evidence>
<dbReference type="OrthoDB" id="298344at2759"/>
<evidence type="ECO:0000313" key="2">
    <source>
        <dbReference type="EMBL" id="KAF5735480.1"/>
    </source>
</evidence>
<dbReference type="Proteomes" id="UP000593562">
    <property type="component" value="Unassembled WGS sequence"/>
</dbReference>
<organism evidence="2 3">
    <name type="scientific">Tripterygium wilfordii</name>
    <name type="common">Thunder God vine</name>
    <dbReference type="NCBI Taxonomy" id="458696"/>
    <lineage>
        <taxon>Eukaryota</taxon>
        <taxon>Viridiplantae</taxon>
        <taxon>Streptophyta</taxon>
        <taxon>Embryophyta</taxon>
        <taxon>Tracheophyta</taxon>
        <taxon>Spermatophyta</taxon>
        <taxon>Magnoliopsida</taxon>
        <taxon>eudicotyledons</taxon>
        <taxon>Gunneridae</taxon>
        <taxon>Pentapetalae</taxon>
        <taxon>rosids</taxon>
        <taxon>fabids</taxon>
        <taxon>Celastrales</taxon>
        <taxon>Celastraceae</taxon>
        <taxon>Tripterygium</taxon>
    </lineage>
</organism>
<evidence type="ECO:0000313" key="3">
    <source>
        <dbReference type="Proteomes" id="UP000593562"/>
    </source>
</evidence>
<dbReference type="PANTHER" id="PTHR34194:SF2">
    <property type="entry name" value="F14J8.16 PROTEIN"/>
    <property type="match status" value="1"/>
</dbReference>
<dbReference type="AlphaFoldDB" id="A0A7J7CN34"/>
<reference evidence="2 3" key="1">
    <citation type="journal article" date="2020" name="Nat. Commun.">
        <title>Genome of Tripterygium wilfordii and identification of cytochrome P450 involved in triptolide biosynthesis.</title>
        <authorList>
            <person name="Tu L."/>
            <person name="Su P."/>
            <person name="Zhang Z."/>
            <person name="Gao L."/>
            <person name="Wang J."/>
            <person name="Hu T."/>
            <person name="Zhou J."/>
            <person name="Zhang Y."/>
            <person name="Zhao Y."/>
            <person name="Liu Y."/>
            <person name="Song Y."/>
            <person name="Tong Y."/>
            <person name="Lu Y."/>
            <person name="Yang J."/>
            <person name="Xu C."/>
            <person name="Jia M."/>
            <person name="Peters R.J."/>
            <person name="Huang L."/>
            <person name="Gao W."/>
        </authorList>
    </citation>
    <scope>NUCLEOTIDE SEQUENCE [LARGE SCALE GENOMIC DNA]</scope>
    <source>
        <strain evidence="3">cv. XIE 37</strain>
        <tissue evidence="2">Leaf</tissue>
    </source>
</reference>
<feature type="compositionally biased region" description="Polar residues" evidence="1">
    <location>
        <begin position="44"/>
        <end position="54"/>
    </location>
</feature>
<name>A0A7J7CN34_TRIWF</name>
<feature type="region of interest" description="Disordered" evidence="1">
    <location>
        <begin position="33"/>
        <end position="58"/>
    </location>
</feature>
<dbReference type="PANTHER" id="PTHR34194">
    <property type="entry name" value="F14J8.16 PROTEIN"/>
    <property type="match status" value="1"/>
</dbReference>
<proteinExistence type="predicted"/>
<dbReference type="InParanoid" id="A0A7J7CN34"/>
<comment type="caution">
    <text evidence="2">The sequence shown here is derived from an EMBL/GenBank/DDBJ whole genome shotgun (WGS) entry which is preliminary data.</text>
</comment>
<accession>A0A7J7CN34</accession>